<dbReference type="EMBL" id="MK071981">
    <property type="protein sequence ID" value="AYV75911.1"/>
    <property type="molecule type" value="Genomic_DNA"/>
</dbReference>
<sequence>MDLLNKIFSWTVCIFIRKSPRNIKKIFILKKMEDFSRYKKKYLNNG</sequence>
<proteinExistence type="predicted"/>
<name>A0A3G4ZPM0_9VIRU</name>
<reference evidence="1" key="1">
    <citation type="submission" date="2018-10" db="EMBL/GenBank/DDBJ databases">
        <title>Hidden diversity of soil giant viruses.</title>
        <authorList>
            <person name="Schulz F."/>
            <person name="Alteio L."/>
            <person name="Goudeau D."/>
            <person name="Ryan E.M."/>
            <person name="Malmstrom R.R."/>
            <person name="Blanchard J."/>
            <person name="Woyke T."/>
        </authorList>
    </citation>
    <scope>NUCLEOTIDE SEQUENCE</scope>
    <source>
        <strain evidence="1">TEV1</strain>
    </source>
</reference>
<organism evidence="1">
    <name type="scientific">Terrestrivirus sp</name>
    <dbReference type="NCBI Taxonomy" id="2487775"/>
    <lineage>
        <taxon>Viruses</taxon>
        <taxon>Varidnaviria</taxon>
        <taxon>Bamfordvirae</taxon>
        <taxon>Nucleocytoviricota</taxon>
        <taxon>Megaviricetes</taxon>
        <taxon>Imitervirales</taxon>
        <taxon>Mimiviridae</taxon>
        <taxon>Klosneuvirinae</taxon>
    </lineage>
</organism>
<accession>A0A3G4ZPM0</accession>
<protein>
    <submittedName>
        <fullName evidence="1">Uncharacterized protein</fullName>
    </submittedName>
</protein>
<evidence type="ECO:0000313" key="1">
    <source>
        <dbReference type="EMBL" id="AYV75911.1"/>
    </source>
</evidence>
<gene>
    <name evidence="1" type="ORF">Terrestrivirus3_180</name>
</gene>